<dbReference type="EC" id="2.7.8.-" evidence="8"/>
<evidence type="ECO:0000256" key="2">
    <source>
        <dbReference type="ARBA" id="ARBA00022475"/>
    </source>
</evidence>
<dbReference type="Pfam" id="PF13091">
    <property type="entry name" value="PLDc_2"/>
    <property type="match status" value="2"/>
</dbReference>
<evidence type="ECO:0000313" key="11">
    <source>
        <dbReference type="EMBL" id="MBD7961320.1"/>
    </source>
</evidence>
<evidence type="ECO:0000256" key="5">
    <source>
        <dbReference type="ARBA" id="ARBA00022737"/>
    </source>
</evidence>
<dbReference type="Proteomes" id="UP000634919">
    <property type="component" value="Unassembled WGS sequence"/>
</dbReference>
<comment type="caution">
    <text evidence="11">The sequence shown here is derived from an EMBL/GenBank/DDBJ whole genome shotgun (WGS) entry which is preliminary data.</text>
</comment>
<dbReference type="Gene3D" id="3.30.870.10">
    <property type="entry name" value="Endonuclease Chain A"/>
    <property type="match status" value="2"/>
</dbReference>
<feature type="domain" description="PLD phosphodiesterase" evidence="10">
    <location>
        <begin position="407"/>
        <end position="434"/>
    </location>
</feature>
<evidence type="ECO:0000256" key="7">
    <source>
        <dbReference type="ARBA" id="ARBA00023136"/>
    </source>
</evidence>
<organism evidence="11 12">
    <name type="scientific">Comamonas avium</name>
    <dbReference type="NCBI Taxonomy" id="2762231"/>
    <lineage>
        <taxon>Bacteria</taxon>
        <taxon>Pseudomonadati</taxon>
        <taxon>Pseudomonadota</taxon>
        <taxon>Betaproteobacteria</taxon>
        <taxon>Burkholderiales</taxon>
        <taxon>Comamonadaceae</taxon>
        <taxon>Comamonas</taxon>
    </lineage>
</organism>
<keyword evidence="4 9" id="KW-0812">Transmembrane</keyword>
<dbReference type="CDD" id="cd09152">
    <property type="entry name" value="PLDc_EcCLS_like_1"/>
    <property type="match status" value="1"/>
</dbReference>
<dbReference type="PROSITE" id="PS50035">
    <property type="entry name" value="PLD"/>
    <property type="match status" value="2"/>
</dbReference>
<evidence type="ECO:0000256" key="8">
    <source>
        <dbReference type="NCBIfam" id="TIGR04265"/>
    </source>
</evidence>
<dbReference type="RefSeq" id="WP_191723734.1">
    <property type="nucleotide sequence ID" value="NZ_JACSQK010000006.1"/>
</dbReference>
<evidence type="ECO:0000259" key="10">
    <source>
        <dbReference type="PROSITE" id="PS50035"/>
    </source>
</evidence>
<name>A0ABR8SCZ9_9BURK</name>
<evidence type="ECO:0000256" key="1">
    <source>
        <dbReference type="ARBA" id="ARBA00004236"/>
    </source>
</evidence>
<keyword evidence="6 9" id="KW-1133">Transmembrane helix</keyword>
<evidence type="ECO:0000256" key="4">
    <source>
        <dbReference type="ARBA" id="ARBA00022692"/>
    </source>
</evidence>
<dbReference type="CDD" id="cd09158">
    <property type="entry name" value="PLDc_EcCLS_like_2"/>
    <property type="match status" value="1"/>
</dbReference>
<sequence length="494" mass="54318">MTWLFLTLHVALIVCLGLRILLRNDLQPDVRMGWLTLVVLLPYVSCVLYYLFGEVAQRRRGRGHLLQVQDFAVQAHVVQQASLVGKSRPHPAVAGATERMAAHVAPQWQAAFSYAASVNGFQPQPGHSAQLMADGGETLRRMLMDLDAAQHEINLLYYLWRDDQMGTQVAQALIRAAARGVVCRAMVDGLGSRPLVGSALWESLRAAGVQLAVALPINRPLQVMLNSRLDLRNHRKFTLIDGRIAYCGSQNCVDEVFAAKAAYGPWVDIMLRMQGPVVAQMQLVFASDWQQYATAEHAPYLPQSQPQALASPGFVALAIAEGPSERARACPQLFATLITSARQELVLSTPYFVPDATVLDALCAAAWRGVPVTLIVPARNDSAIVGAASRSHYHRLLQAGITIYEFQPGLLHAKTLCVDGQVSLIGSTNLDLRSFDLNFENNVLLQDADTTQAIRARQAAYIAQSLQITAEQVHGWPRRQRIWNNLLAMLSPVL</sequence>
<gene>
    <name evidence="11" type="primary">cls</name>
    <name evidence="11" type="ORF">H9646_12585</name>
</gene>
<keyword evidence="12" id="KW-1185">Reference proteome</keyword>
<dbReference type="InterPro" id="IPR022924">
    <property type="entry name" value="Cardiolipin_synthase"/>
</dbReference>
<proteinExistence type="predicted"/>
<protein>
    <recommendedName>
        <fullName evidence="8">Cardiolipin synthase</fullName>
        <ecNumber evidence="8">2.7.8.-</ecNumber>
    </recommendedName>
</protein>
<evidence type="ECO:0000256" key="6">
    <source>
        <dbReference type="ARBA" id="ARBA00022989"/>
    </source>
</evidence>
<dbReference type="InterPro" id="IPR001736">
    <property type="entry name" value="PLipase_D/transphosphatidylase"/>
</dbReference>
<feature type="transmembrane region" description="Helical" evidence="9">
    <location>
        <begin position="33"/>
        <end position="52"/>
    </location>
</feature>
<accession>A0ABR8SCZ9</accession>
<keyword evidence="2" id="KW-1003">Cell membrane</keyword>
<keyword evidence="7 9" id="KW-0472">Membrane</keyword>
<evidence type="ECO:0000313" key="12">
    <source>
        <dbReference type="Proteomes" id="UP000634919"/>
    </source>
</evidence>
<feature type="domain" description="PLD phosphodiesterase" evidence="10">
    <location>
        <begin position="229"/>
        <end position="251"/>
    </location>
</feature>
<evidence type="ECO:0000256" key="3">
    <source>
        <dbReference type="ARBA" id="ARBA00022679"/>
    </source>
</evidence>
<dbReference type="PANTHER" id="PTHR21248">
    <property type="entry name" value="CARDIOLIPIN SYNTHASE"/>
    <property type="match status" value="1"/>
</dbReference>
<reference evidence="11 12" key="1">
    <citation type="submission" date="2020-08" db="EMBL/GenBank/DDBJ databases">
        <title>A Genomic Blueprint of the Chicken Gut Microbiome.</title>
        <authorList>
            <person name="Gilroy R."/>
            <person name="Ravi A."/>
            <person name="Getino M."/>
            <person name="Pursley I."/>
            <person name="Horton D.L."/>
            <person name="Alikhan N.-F."/>
            <person name="Baker D."/>
            <person name="Gharbi K."/>
            <person name="Hall N."/>
            <person name="Watson M."/>
            <person name="Adriaenssens E.M."/>
            <person name="Foster-Nyarko E."/>
            <person name="Jarju S."/>
            <person name="Secka A."/>
            <person name="Antonio M."/>
            <person name="Oren A."/>
            <person name="Chaudhuri R."/>
            <person name="La Ragione R.M."/>
            <person name="Hildebrand F."/>
            <person name="Pallen M.J."/>
        </authorList>
    </citation>
    <scope>NUCLEOTIDE SEQUENCE [LARGE SCALE GENOMIC DNA]</scope>
    <source>
        <strain evidence="11 12">Sa2CVA6</strain>
    </source>
</reference>
<evidence type="ECO:0000256" key="9">
    <source>
        <dbReference type="SAM" id="Phobius"/>
    </source>
</evidence>
<dbReference type="EMBL" id="JACSQK010000006">
    <property type="protein sequence ID" value="MBD7961320.1"/>
    <property type="molecule type" value="Genomic_DNA"/>
</dbReference>
<keyword evidence="5" id="KW-0677">Repeat</keyword>
<dbReference type="NCBIfam" id="TIGR04265">
    <property type="entry name" value="bac_cardiolipin"/>
    <property type="match status" value="1"/>
</dbReference>
<dbReference type="PANTHER" id="PTHR21248:SF22">
    <property type="entry name" value="PHOSPHOLIPASE D"/>
    <property type="match status" value="1"/>
</dbReference>
<dbReference type="SUPFAM" id="SSF56024">
    <property type="entry name" value="Phospholipase D/nuclease"/>
    <property type="match status" value="2"/>
</dbReference>
<keyword evidence="3" id="KW-0808">Transferase</keyword>
<comment type="subcellular location">
    <subcellularLocation>
        <location evidence="1">Cell membrane</location>
    </subcellularLocation>
</comment>
<dbReference type="InterPro" id="IPR025202">
    <property type="entry name" value="PLD-like_dom"/>
</dbReference>
<dbReference type="SMART" id="SM00155">
    <property type="entry name" value="PLDc"/>
    <property type="match status" value="2"/>
</dbReference>